<keyword evidence="3" id="KW-1133">Transmembrane helix</keyword>
<comment type="caution">
    <text evidence="4">The sequence shown here is derived from an EMBL/GenBank/DDBJ whole genome shotgun (WGS) entry which is preliminary data.</text>
</comment>
<name>A0ABT1SML8_9FIRM</name>
<dbReference type="RefSeq" id="WP_256198243.1">
    <property type="nucleotide sequence ID" value="NZ_CANTYB010000076.1"/>
</dbReference>
<evidence type="ECO:0000256" key="2">
    <source>
        <dbReference type="SAM" id="MobiDB-lite"/>
    </source>
</evidence>
<feature type="compositionally biased region" description="Polar residues" evidence="2">
    <location>
        <begin position="295"/>
        <end position="304"/>
    </location>
</feature>
<dbReference type="EMBL" id="JANGCH010000015">
    <property type="protein sequence ID" value="MCQ5122457.1"/>
    <property type="molecule type" value="Genomic_DNA"/>
</dbReference>
<accession>A0ABT1SML8</accession>
<dbReference type="InterPro" id="IPR042229">
    <property type="entry name" value="Listeria/Bacterioides_rpt_sf"/>
</dbReference>
<evidence type="ECO:0000313" key="4">
    <source>
        <dbReference type="EMBL" id="MCQ5122457.1"/>
    </source>
</evidence>
<dbReference type="NCBIfam" id="TIGR02543">
    <property type="entry name" value="List_Bact_rpt"/>
    <property type="match status" value="1"/>
</dbReference>
<protein>
    <submittedName>
        <fullName evidence="4">InlB B-repeat-containing protein</fullName>
    </submittedName>
</protein>
<dbReference type="Proteomes" id="UP001524435">
    <property type="component" value="Unassembled WGS sequence"/>
</dbReference>
<comment type="subcellular location">
    <subcellularLocation>
        <location evidence="1">Cell envelope</location>
    </subcellularLocation>
</comment>
<sequence length="346" mass="39654">MNIFLIKDVTDIVAGSLRKITYTLQVEKKAEKDIETVAASIKEEAQDKEITIYLDLTVLKTTHDHAGNLIDEVQLHELGDNLEITIKIPDELKNRRLFLYRYHDGMAETLPQADKEDEYFVKDGEYLILHVKKFSIYAIGVPVSEDMDYMVTYELNGGKNHEDNPKTYGASSHFELKAPVKEGYHFMGWYQYADFSGNPITTLGNGKSGDLTLYAKWELNQYTVIYEDKLNETTKEVAIAHGQKLQEPHPPTREGYRFLGWYCGEEKWNFEEAVSKDMTLQARWEKLTIEEEKPGQSTDPSIPSDSKDDHPSTGTYQDVTILMIMLLISCSVCFSTGSYNKRRKSK</sequence>
<organism evidence="4 5">
    <name type="scientific">Massilicoli timonensis</name>
    <dbReference type="NCBI Taxonomy" id="2015901"/>
    <lineage>
        <taxon>Bacteria</taxon>
        <taxon>Bacillati</taxon>
        <taxon>Bacillota</taxon>
        <taxon>Erysipelotrichia</taxon>
        <taxon>Erysipelotrichales</taxon>
        <taxon>Erysipelotrichaceae</taxon>
        <taxon>Massilicoli</taxon>
    </lineage>
</organism>
<dbReference type="InterPro" id="IPR013378">
    <property type="entry name" value="InlB-like_B-rpt"/>
</dbReference>
<evidence type="ECO:0000256" key="1">
    <source>
        <dbReference type="ARBA" id="ARBA00004196"/>
    </source>
</evidence>
<gene>
    <name evidence="4" type="ORF">NE663_09335</name>
</gene>
<proteinExistence type="predicted"/>
<feature type="transmembrane region" description="Helical" evidence="3">
    <location>
        <begin position="319"/>
        <end position="339"/>
    </location>
</feature>
<reference evidence="4 5" key="1">
    <citation type="submission" date="2022-06" db="EMBL/GenBank/DDBJ databases">
        <title>Isolation of gut microbiota from human fecal samples.</title>
        <authorList>
            <person name="Pamer E.G."/>
            <person name="Barat B."/>
            <person name="Waligurski E."/>
            <person name="Medina S."/>
            <person name="Paddock L."/>
            <person name="Mostad J."/>
        </authorList>
    </citation>
    <scope>NUCLEOTIDE SEQUENCE [LARGE SCALE GENOMIC DNA]</scope>
    <source>
        <strain evidence="4 5">DFI.6.1</strain>
    </source>
</reference>
<evidence type="ECO:0000313" key="5">
    <source>
        <dbReference type="Proteomes" id="UP001524435"/>
    </source>
</evidence>
<keyword evidence="3" id="KW-0812">Transmembrane</keyword>
<feature type="region of interest" description="Disordered" evidence="2">
    <location>
        <begin position="288"/>
        <end position="313"/>
    </location>
</feature>
<keyword evidence="5" id="KW-1185">Reference proteome</keyword>
<dbReference type="Pfam" id="PF09479">
    <property type="entry name" value="Flg_new"/>
    <property type="match status" value="2"/>
</dbReference>
<evidence type="ECO:0000256" key="3">
    <source>
        <dbReference type="SAM" id="Phobius"/>
    </source>
</evidence>
<keyword evidence="3" id="KW-0472">Membrane</keyword>
<dbReference type="Gene3D" id="2.60.40.4270">
    <property type="entry name" value="Listeria-Bacteroides repeat domain"/>
    <property type="match status" value="2"/>
</dbReference>